<dbReference type="NCBIfam" id="TIGR03026">
    <property type="entry name" value="NDP-sugDHase"/>
    <property type="match status" value="1"/>
</dbReference>
<dbReference type="PANTHER" id="PTHR43491">
    <property type="entry name" value="UDP-N-ACETYL-D-MANNOSAMINE DEHYDROGENASE"/>
    <property type="match status" value="1"/>
</dbReference>
<feature type="domain" description="UDP-glucose/GDP-mannose dehydrogenase C-terminal" evidence="4">
    <location>
        <begin position="311"/>
        <end position="409"/>
    </location>
</feature>
<evidence type="ECO:0000313" key="5">
    <source>
        <dbReference type="EMBL" id="GEO88691.1"/>
    </source>
</evidence>
<dbReference type="PANTHER" id="PTHR43491:SF1">
    <property type="entry name" value="UDP-N-ACETYL-D-MANNOSAMINE DEHYDROGENASE"/>
    <property type="match status" value="1"/>
</dbReference>
<dbReference type="GO" id="GO:0051287">
    <property type="term" value="F:NAD binding"/>
    <property type="evidence" value="ECO:0007669"/>
    <property type="project" value="InterPro"/>
</dbReference>
<dbReference type="EMBL" id="BJZQ01000003">
    <property type="protein sequence ID" value="GEO88691.1"/>
    <property type="molecule type" value="Genomic_DNA"/>
</dbReference>
<gene>
    <name evidence="5" type="ORF">AFL01nite_10180</name>
</gene>
<sequence length="412" mass="44280">MNEGILVHICVVGLGYIGLPTGVVLAQAGQKVTGVDKNPEVVAQVSRGELHFVEPGMEEALERVVTDGLLTASQDPVAADVFVVAVPTPFRDGHQPDLSYIEDASRAIAQVLSGGELVILESTSPPGTTAAMRDWIASERPDLDIDSIDFAHGPERVLPGRILIELVQNDRIVGGLTPRATQRAAEVYRTFCAGSVLETDARTAEAVKLVENSYRDVNIAFANELSLIADRIGVDVWEVIELANHHPRVNVLNPGPGVGGHCIAVDPWFLAHVAPDLARLITTARHVNDDKPQHVLDLIRRADLADGSTIALLGLAFKSNVDDLRGSPAIAIAQSVAETFPGSTVVAVEPFVDELPPVLRDAGIDLVDIDRAVDADLVVLLVDHDVFVDVPQRLADHTVVVDTRGQWRRPRS</sequence>
<dbReference type="NCBIfam" id="NF008286">
    <property type="entry name" value="PRK11064.1"/>
    <property type="match status" value="1"/>
</dbReference>
<comment type="caution">
    <text evidence="5">The sequence shown here is derived from an EMBL/GenBank/DDBJ whole genome shotgun (WGS) entry which is preliminary data.</text>
</comment>
<dbReference type="PIRSF" id="PIRSF000124">
    <property type="entry name" value="UDPglc_GDPman_dh"/>
    <property type="match status" value="1"/>
</dbReference>
<keyword evidence="2" id="KW-0520">NAD</keyword>
<dbReference type="InterPro" id="IPR028359">
    <property type="entry name" value="UDP_ManNAc/GlcNAc_DH"/>
</dbReference>
<keyword evidence="1" id="KW-0560">Oxidoreductase</keyword>
<proteinExistence type="inferred from homology"/>
<evidence type="ECO:0000256" key="3">
    <source>
        <dbReference type="PIRNR" id="PIRNR000124"/>
    </source>
</evidence>
<dbReference type="Pfam" id="PF00984">
    <property type="entry name" value="UDPG_MGDP_dh"/>
    <property type="match status" value="1"/>
</dbReference>
<dbReference type="InterPro" id="IPR001732">
    <property type="entry name" value="UDP-Glc/GDP-Man_DH_N"/>
</dbReference>
<evidence type="ECO:0000259" key="4">
    <source>
        <dbReference type="SMART" id="SM00984"/>
    </source>
</evidence>
<dbReference type="InterPro" id="IPR017476">
    <property type="entry name" value="UDP-Glc/GDP-Man"/>
</dbReference>
<dbReference type="InterPro" id="IPR036291">
    <property type="entry name" value="NAD(P)-bd_dom_sf"/>
</dbReference>
<dbReference type="Proteomes" id="UP000321769">
    <property type="component" value="Unassembled WGS sequence"/>
</dbReference>
<evidence type="ECO:0000313" key="6">
    <source>
        <dbReference type="Proteomes" id="UP000321769"/>
    </source>
</evidence>
<dbReference type="Pfam" id="PF03720">
    <property type="entry name" value="UDPG_MGDP_dh_C"/>
    <property type="match status" value="1"/>
</dbReference>
<evidence type="ECO:0000256" key="1">
    <source>
        <dbReference type="ARBA" id="ARBA00023002"/>
    </source>
</evidence>
<dbReference type="InterPro" id="IPR008927">
    <property type="entry name" value="6-PGluconate_DH-like_C_sf"/>
</dbReference>
<dbReference type="GO" id="GO:0000271">
    <property type="term" value="P:polysaccharide biosynthetic process"/>
    <property type="evidence" value="ECO:0007669"/>
    <property type="project" value="InterPro"/>
</dbReference>
<name>A0A512HTA5_9ACTN</name>
<dbReference type="SMART" id="SM00984">
    <property type="entry name" value="UDPG_MGDP_dh_C"/>
    <property type="match status" value="1"/>
</dbReference>
<dbReference type="PIRSF" id="PIRSF500136">
    <property type="entry name" value="UDP_ManNAc_DH"/>
    <property type="match status" value="1"/>
</dbReference>
<protein>
    <submittedName>
        <fullName evidence="5">UDP-N-acetyl-D-mannosamine dehydrogenase</fullName>
    </submittedName>
</protein>
<comment type="similarity">
    <text evidence="3">Belongs to the UDP-glucose/GDP-mannose dehydrogenase family.</text>
</comment>
<dbReference type="OrthoDB" id="5193947at2"/>
<dbReference type="SUPFAM" id="SSF51735">
    <property type="entry name" value="NAD(P)-binding Rossmann-fold domains"/>
    <property type="match status" value="1"/>
</dbReference>
<organism evidence="5 6">
    <name type="scientific">Aeromicrobium flavum</name>
    <dbReference type="NCBI Taxonomy" id="416568"/>
    <lineage>
        <taxon>Bacteria</taxon>
        <taxon>Bacillati</taxon>
        <taxon>Actinomycetota</taxon>
        <taxon>Actinomycetes</taxon>
        <taxon>Propionibacteriales</taxon>
        <taxon>Nocardioidaceae</taxon>
        <taxon>Aeromicrobium</taxon>
    </lineage>
</organism>
<dbReference type="GO" id="GO:0016628">
    <property type="term" value="F:oxidoreductase activity, acting on the CH-CH group of donors, NAD or NADP as acceptor"/>
    <property type="evidence" value="ECO:0007669"/>
    <property type="project" value="InterPro"/>
</dbReference>
<dbReference type="SUPFAM" id="SSF48179">
    <property type="entry name" value="6-phosphogluconate dehydrogenase C-terminal domain-like"/>
    <property type="match status" value="1"/>
</dbReference>
<dbReference type="Pfam" id="PF03721">
    <property type="entry name" value="UDPG_MGDP_dh_N"/>
    <property type="match status" value="1"/>
</dbReference>
<dbReference type="InterPro" id="IPR014027">
    <property type="entry name" value="UDP-Glc/GDP-Man_DH_C"/>
</dbReference>
<dbReference type="InterPro" id="IPR036220">
    <property type="entry name" value="UDP-Glc/GDP-Man_DH_C_sf"/>
</dbReference>
<dbReference type="InterPro" id="IPR014026">
    <property type="entry name" value="UDP-Glc/GDP-Man_DH_dimer"/>
</dbReference>
<dbReference type="SUPFAM" id="SSF52413">
    <property type="entry name" value="UDP-glucose/GDP-mannose dehydrogenase C-terminal domain"/>
    <property type="match status" value="1"/>
</dbReference>
<dbReference type="GO" id="GO:0016616">
    <property type="term" value="F:oxidoreductase activity, acting on the CH-OH group of donors, NAD or NADP as acceptor"/>
    <property type="evidence" value="ECO:0007669"/>
    <property type="project" value="InterPro"/>
</dbReference>
<accession>A0A512HTA5</accession>
<evidence type="ECO:0000256" key="2">
    <source>
        <dbReference type="ARBA" id="ARBA00023027"/>
    </source>
</evidence>
<dbReference type="Gene3D" id="3.40.50.720">
    <property type="entry name" value="NAD(P)-binding Rossmann-like Domain"/>
    <property type="match status" value="2"/>
</dbReference>
<reference evidence="5 6" key="1">
    <citation type="submission" date="2019-07" db="EMBL/GenBank/DDBJ databases">
        <title>Whole genome shotgun sequence of Aeromicrobium flavum NBRC 107625.</title>
        <authorList>
            <person name="Hosoyama A."/>
            <person name="Uohara A."/>
            <person name="Ohji S."/>
            <person name="Ichikawa N."/>
        </authorList>
    </citation>
    <scope>NUCLEOTIDE SEQUENCE [LARGE SCALE GENOMIC DNA]</scope>
    <source>
        <strain evidence="5 6">NBRC 107625</strain>
    </source>
</reference>
<dbReference type="AlphaFoldDB" id="A0A512HTA5"/>
<keyword evidence="6" id="KW-1185">Reference proteome</keyword>